<keyword evidence="5 6" id="KW-0560">Oxidoreductase</keyword>
<dbReference type="InterPro" id="IPR046373">
    <property type="entry name" value="Acyl-CoA_Oxase/DH_mid-dom_sf"/>
</dbReference>
<dbReference type="InterPro" id="IPR009100">
    <property type="entry name" value="AcylCoA_DH/oxidase_NM_dom_sf"/>
</dbReference>
<dbReference type="CDD" id="cd00567">
    <property type="entry name" value="ACAD"/>
    <property type="match status" value="1"/>
</dbReference>
<dbReference type="SUPFAM" id="SSF47203">
    <property type="entry name" value="Acyl-CoA dehydrogenase C-terminal domain-like"/>
    <property type="match status" value="1"/>
</dbReference>
<evidence type="ECO:0000256" key="1">
    <source>
        <dbReference type="ARBA" id="ARBA00001974"/>
    </source>
</evidence>
<dbReference type="Proteomes" id="UP000627838">
    <property type="component" value="Unassembled WGS sequence"/>
</dbReference>
<name>A0ABR9JZ83_9ACTN</name>
<keyword evidence="11" id="KW-1185">Reference proteome</keyword>
<feature type="domain" description="Acyl-CoA dehydrogenase/oxidase N-terminal" evidence="9">
    <location>
        <begin position="10"/>
        <end position="122"/>
    </location>
</feature>
<evidence type="ECO:0000313" key="11">
    <source>
        <dbReference type="Proteomes" id="UP000627838"/>
    </source>
</evidence>
<organism evidence="10 11">
    <name type="scientific">Actinomadura algeriensis</name>
    <dbReference type="NCBI Taxonomy" id="1679523"/>
    <lineage>
        <taxon>Bacteria</taxon>
        <taxon>Bacillati</taxon>
        <taxon>Actinomycetota</taxon>
        <taxon>Actinomycetes</taxon>
        <taxon>Streptosporangiales</taxon>
        <taxon>Thermomonosporaceae</taxon>
        <taxon>Actinomadura</taxon>
    </lineage>
</organism>
<dbReference type="SUPFAM" id="SSF56645">
    <property type="entry name" value="Acyl-CoA dehydrogenase NM domain-like"/>
    <property type="match status" value="1"/>
</dbReference>
<dbReference type="Pfam" id="PF02770">
    <property type="entry name" value="Acyl-CoA_dh_M"/>
    <property type="match status" value="1"/>
</dbReference>
<dbReference type="Gene3D" id="1.10.540.10">
    <property type="entry name" value="Acyl-CoA dehydrogenase/oxidase, N-terminal domain"/>
    <property type="match status" value="1"/>
</dbReference>
<comment type="caution">
    <text evidence="10">The sequence shown here is derived from an EMBL/GenBank/DDBJ whole genome shotgun (WGS) entry which is preliminary data.</text>
</comment>
<evidence type="ECO:0000256" key="5">
    <source>
        <dbReference type="ARBA" id="ARBA00023002"/>
    </source>
</evidence>
<dbReference type="Gene3D" id="1.20.140.10">
    <property type="entry name" value="Butyryl-CoA Dehydrogenase, subunit A, domain 3"/>
    <property type="match status" value="1"/>
</dbReference>
<protein>
    <submittedName>
        <fullName evidence="10">Alkylation response protein AidB-like acyl-CoA dehydrogenase</fullName>
    </submittedName>
</protein>
<dbReference type="InterPro" id="IPR037069">
    <property type="entry name" value="AcylCoA_DH/ox_N_sf"/>
</dbReference>
<dbReference type="PANTHER" id="PTHR43884">
    <property type="entry name" value="ACYL-COA DEHYDROGENASE"/>
    <property type="match status" value="1"/>
</dbReference>
<evidence type="ECO:0000259" key="8">
    <source>
        <dbReference type="Pfam" id="PF02770"/>
    </source>
</evidence>
<evidence type="ECO:0000256" key="2">
    <source>
        <dbReference type="ARBA" id="ARBA00009347"/>
    </source>
</evidence>
<dbReference type="Pfam" id="PF00441">
    <property type="entry name" value="Acyl-CoA_dh_1"/>
    <property type="match status" value="1"/>
</dbReference>
<evidence type="ECO:0000259" key="9">
    <source>
        <dbReference type="Pfam" id="PF02771"/>
    </source>
</evidence>
<dbReference type="InterPro" id="IPR009075">
    <property type="entry name" value="AcylCo_DH/oxidase_C"/>
</dbReference>
<comment type="cofactor">
    <cofactor evidence="1 6">
        <name>FAD</name>
        <dbReference type="ChEBI" id="CHEBI:57692"/>
    </cofactor>
</comment>
<feature type="domain" description="Acyl-CoA dehydrogenase/oxidase C-terminal" evidence="7">
    <location>
        <begin position="236"/>
        <end position="371"/>
    </location>
</feature>
<proteinExistence type="inferred from homology"/>
<evidence type="ECO:0000256" key="4">
    <source>
        <dbReference type="ARBA" id="ARBA00022827"/>
    </source>
</evidence>
<accession>A0ABR9JZ83</accession>
<sequence>MSPGTPFAWSAEHREFRAVLRKGFAADDPVARARDLLDDPGRPDGTWAAMCERLDLAGLALPEEHGGAGFGRVETAIVGEEMGRVLLGGPYLPTVVLAAEAIVRSGDAAAMSEHLPAIAAGERRAALAVAEDEAAWDLDRLRVAAADGPAGSVLTGRKRMVLGGADADVLVVAAREDGGTAGLFLVDAAAPGVAVRPERALDATRPSASLDLRETPARRLGARGDAARVLRLVREHAAIFLAAGQAAGARACVDLTAGYARTRVQFGRPIGAFQGVKHRLADMLARAEQAHSAAVWAAWQEPGTADADLGASVARAYCSDAFLQNALDTVQLHGGIGITWEHDAHLYLRRAQADAALLGRTGAERRRLEEHLAGRPAGREER</sequence>
<evidence type="ECO:0000256" key="3">
    <source>
        <dbReference type="ARBA" id="ARBA00022630"/>
    </source>
</evidence>
<keyword evidence="3 6" id="KW-0285">Flavoprotein</keyword>
<feature type="domain" description="Acyl-CoA oxidase/dehydrogenase middle" evidence="8">
    <location>
        <begin position="126"/>
        <end position="204"/>
    </location>
</feature>
<dbReference type="InterPro" id="IPR006091">
    <property type="entry name" value="Acyl-CoA_Oxase/DH_mid-dom"/>
</dbReference>
<dbReference type="RefSeq" id="WP_192762012.1">
    <property type="nucleotide sequence ID" value="NZ_JADBDZ010000001.1"/>
</dbReference>
<comment type="similarity">
    <text evidence="2 6">Belongs to the acyl-CoA dehydrogenase family.</text>
</comment>
<reference evidence="10 11" key="1">
    <citation type="submission" date="2020-10" db="EMBL/GenBank/DDBJ databases">
        <title>Sequencing the genomes of 1000 actinobacteria strains.</title>
        <authorList>
            <person name="Klenk H.-P."/>
        </authorList>
    </citation>
    <scope>NUCLEOTIDE SEQUENCE [LARGE SCALE GENOMIC DNA]</scope>
    <source>
        <strain evidence="10 11">DSM 46744</strain>
    </source>
</reference>
<dbReference type="Gene3D" id="2.40.110.10">
    <property type="entry name" value="Butyryl-CoA Dehydrogenase, subunit A, domain 2"/>
    <property type="match status" value="1"/>
</dbReference>
<keyword evidence="4 6" id="KW-0274">FAD</keyword>
<gene>
    <name evidence="10" type="ORF">H4W34_005725</name>
</gene>
<dbReference type="InterPro" id="IPR013786">
    <property type="entry name" value="AcylCoA_DH/ox_N"/>
</dbReference>
<evidence type="ECO:0000259" key="7">
    <source>
        <dbReference type="Pfam" id="PF00441"/>
    </source>
</evidence>
<evidence type="ECO:0000256" key="6">
    <source>
        <dbReference type="RuleBase" id="RU362125"/>
    </source>
</evidence>
<dbReference type="InterPro" id="IPR036250">
    <property type="entry name" value="AcylCo_DH-like_C"/>
</dbReference>
<dbReference type="PANTHER" id="PTHR43884:SF20">
    <property type="entry name" value="ACYL-COA DEHYDROGENASE FADE28"/>
    <property type="match status" value="1"/>
</dbReference>
<evidence type="ECO:0000313" key="10">
    <source>
        <dbReference type="EMBL" id="MBE1535892.1"/>
    </source>
</evidence>
<dbReference type="EMBL" id="JADBDZ010000001">
    <property type="protein sequence ID" value="MBE1535892.1"/>
    <property type="molecule type" value="Genomic_DNA"/>
</dbReference>
<dbReference type="Pfam" id="PF02771">
    <property type="entry name" value="Acyl-CoA_dh_N"/>
    <property type="match status" value="1"/>
</dbReference>